<keyword evidence="5" id="KW-1185">Reference proteome</keyword>
<dbReference type="EMBL" id="CATQJA010000365">
    <property type="protein sequence ID" value="CAJ0559594.1"/>
    <property type="molecule type" value="Genomic_DNA"/>
</dbReference>
<dbReference type="PANTHER" id="PTHR31475:SF5">
    <property type="entry name" value="UPF0462 PROTEIN C4ORF33 HOMOLOG"/>
    <property type="match status" value="1"/>
</dbReference>
<reference evidence="3" key="1">
    <citation type="submission" date="2023-06" db="EMBL/GenBank/DDBJ databases">
        <authorList>
            <person name="Delattre M."/>
        </authorList>
    </citation>
    <scope>NUCLEOTIDE SEQUENCE</scope>
    <source>
        <strain evidence="3">AF72</strain>
    </source>
</reference>
<dbReference type="Proteomes" id="UP001177023">
    <property type="component" value="Unassembled WGS sequence"/>
</dbReference>
<evidence type="ECO:0000313" key="4">
    <source>
        <dbReference type="EMBL" id="CAJ0571737.1"/>
    </source>
</evidence>
<organism evidence="3 5">
    <name type="scientific">Mesorhabditis spiculigera</name>
    <dbReference type="NCBI Taxonomy" id="96644"/>
    <lineage>
        <taxon>Eukaryota</taxon>
        <taxon>Metazoa</taxon>
        <taxon>Ecdysozoa</taxon>
        <taxon>Nematoda</taxon>
        <taxon>Chromadorea</taxon>
        <taxon>Rhabditida</taxon>
        <taxon>Rhabditina</taxon>
        <taxon>Rhabditomorpha</taxon>
        <taxon>Rhabditoidea</taxon>
        <taxon>Rhabditidae</taxon>
        <taxon>Mesorhabditinae</taxon>
        <taxon>Mesorhabditis</taxon>
    </lineage>
</organism>
<dbReference type="PANTHER" id="PTHR31475">
    <property type="entry name" value="UPF0462 PROTEIN"/>
    <property type="match status" value="1"/>
</dbReference>
<dbReference type="EMBL" id="CATQJA010002581">
    <property type="protein sequence ID" value="CAJ0571737.1"/>
    <property type="molecule type" value="Genomic_DNA"/>
</dbReference>
<feature type="non-terminal residue" evidence="3">
    <location>
        <position position="1"/>
    </location>
</feature>
<comment type="caution">
    <text evidence="3">The sequence shown here is derived from an EMBL/GenBank/DDBJ whole genome shotgun (WGS) entry which is preliminary data.</text>
</comment>
<gene>
    <name evidence="4" type="ORF">MSPICULIGERA_LOCUS10137</name>
    <name evidence="2" type="ORF">MSPICULIGERA_LOCUS1316</name>
    <name evidence="3" type="ORF">MSPICULIGERA_LOCUS3660</name>
</gene>
<evidence type="ECO:0000256" key="1">
    <source>
        <dbReference type="ARBA" id="ARBA00038085"/>
    </source>
</evidence>
<dbReference type="EMBL" id="CATQJA010000946">
    <property type="protein sequence ID" value="CAJ0564998.1"/>
    <property type="molecule type" value="Genomic_DNA"/>
</dbReference>
<protein>
    <submittedName>
        <fullName evidence="3">Uncharacterized protein</fullName>
    </submittedName>
</protein>
<dbReference type="AlphaFoldDB" id="A0AA36FS51"/>
<evidence type="ECO:0000313" key="5">
    <source>
        <dbReference type="Proteomes" id="UP001177023"/>
    </source>
</evidence>
<evidence type="ECO:0000313" key="3">
    <source>
        <dbReference type="EMBL" id="CAJ0564998.1"/>
    </source>
</evidence>
<sequence length="235" mass="27458">MGDHLKQDSHIDGLQTHVKKRRDDIPGLRLVIDKTWHGNPTDHRPAEIQLGWKFEKIPNRPHKRVVTVEFTTPFYDDPEPEMIPGITPELTDYECMMLIFANENNHYLEVIVGPHGHWICRLYDGIGNCFNNGEELELVVHNQWVGGDLWNCSFEVPLAYFPANIYKMNAFTLHGPEEERVIEALRPVSDGNDETPDFHRIEFYKRIDKAKFIPMPYGGIPFKDWKYGDLWEGHY</sequence>
<name>A0AA36FS51_9BILA</name>
<evidence type="ECO:0000313" key="2">
    <source>
        <dbReference type="EMBL" id="CAJ0559594.1"/>
    </source>
</evidence>
<comment type="similarity">
    <text evidence="1">Belongs to the UPF0462 family.</text>
</comment>
<accession>A0AA36FS51</accession>
<proteinExistence type="inferred from homology"/>